<evidence type="ECO:0000313" key="8">
    <source>
        <dbReference type="Proteomes" id="UP000182409"/>
    </source>
</evidence>
<dbReference type="Proteomes" id="UP000182409">
    <property type="component" value="Unassembled WGS sequence"/>
</dbReference>
<evidence type="ECO:0000259" key="5">
    <source>
        <dbReference type="PROSITE" id="PS51898"/>
    </source>
</evidence>
<evidence type="ECO:0000256" key="3">
    <source>
        <dbReference type="ARBA" id="ARBA00023172"/>
    </source>
</evidence>
<dbReference type="InterPro" id="IPR044068">
    <property type="entry name" value="CB"/>
</dbReference>
<dbReference type="InterPro" id="IPR011010">
    <property type="entry name" value="DNA_brk_join_enz"/>
</dbReference>
<accession>A0A1H4K0J6</accession>
<dbReference type="Pfam" id="PF02899">
    <property type="entry name" value="Phage_int_SAM_1"/>
    <property type="match status" value="1"/>
</dbReference>
<sequence length="334" mass="37263">MSEARYSESKKRKSIFVAAARSWTRYLGTYVGKPALGGRFATQLLEFIAAMDGQLGYLPASSQSCASSVTRFLSWMSSRTNSLISISLADIDVFLSERRSGGWSHRTSINETQSLRTFFRYAESRGWSAGGLSRTVRVERAGASAATAMCPSWEQVCSLLAALDCSGKSHCRAKAILLLAARYGLRRSELVRLTLDDLDWRDEVLTVRRSKRGRIQQFPLEKEVGDAIIRYVSEVRPSSRFRQLFLTLQKPHRPAVNLGSAMRKLMNSQKVFDRDWGLHSLRHACATELLRKGTSLKAIADFLGRRGLQSVSIYAHSDYRALARVAEADLGGVL</sequence>
<feature type="domain" description="Core-binding (CB)" evidence="6">
    <location>
        <begin position="38"/>
        <end position="123"/>
    </location>
</feature>
<organism evidence="7 8">
    <name type="scientific">Terriglobus roseus</name>
    <dbReference type="NCBI Taxonomy" id="392734"/>
    <lineage>
        <taxon>Bacteria</taxon>
        <taxon>Pseudomonadati</taxon>
        <taxon>Acidobacteriota</taxon>
        <taxon>Terriglobia</taxon>
        <taxon>Terriglobales</taxon>
        <taxon>Acidobacteriaceae</taxon>
        <taxon>Terriglobus</taxon>
    </lineage>
</organism>
<dbReference type="AlphaFoldDB" id="A0A1H4K0J6"/>
<dbReference type="Gene3D" id="1.10.150.130">
    <property type="match status" value="1"/>
</dbReference>
<proteinExistence type="predicted"/>
<dbReference type="GO" id="GO:0003677">
    <property type="term" value="F:DNA binding"/>
    <property type="evidence" value="ECO:0007669"/>
    <property type="project" value="UniProtKB-UniRule"/>
</dbReference>
<reference evidence="7 8" key="1">
    <citation type="submission" date="2016-10" db="EMBL/GenBank/DDBJ databases">
        <authorList>
            <person name="de Groot N.N."/>
        </authorList>
    </citation>
    <scope>NUCLEOTIDE SEQUENCE [LARGE SCALE GENOMIC DNA]</scope>
    <source>
        <strain evidence="7 8">AB35.6</strain>
    </source>
</reference>
<dbReference type="SUPFAM" id="SSF56349">
    <property type="entry name" value="DNA breaking-rejoining enzymes"/>
    <property type="match status" value="1"/>
</dbReference>
<evidence type="ECO:0000256" key="4">
    <source>
        <dbReference type="PROSITE-ProRule" id="PRU01248"/>
    </source>
</evidence>
<evidence type="ECO:0000256" key="1">
    <source>
        <dbReference type="ARBA" id="ARBA00022908"/>
    </source>
</evidence>
<feature type="domain" description="Tyr recombinase" evidence="5">
    <location>
        <begin position="146"/>
        <end position="327"/>
    </location>
</feature>
<name>A0A1H4K0J6_9BACT</name>
<evidence type="ECO:0000259" key="6">
    <source>
        <dbReference type="PROSITE" id="PS51900"/>
    </source>
</evidence>
<dbReference type="InterPro" id="IPR004107">
    <property type="entry name" value="Integrase_SAM-like_N"/>
</dbReference>
<protein>
    <submittedName>
        <fullName evidence="7">Site-specific recombinase XerD</fullName>
    </submittedName>
</protein>
<dbReference type="InterPro" id="IPR013762">
    <property type="entry name" value="Integrase-like_cat_sf"/>
</dbReference>
<keyword evidence="2 4" id="KW-0238">DNA-binding</keyword>
<dbReference type="GO" id="GO:0006310">
    <property type="term" value="P:DNA recombination"/>
    <property type="evidence" value="ECO:0007669"/>
    <property type="project" value="UniProtKB-KW"/>
</dbReference>
<keyword evidence="1" id="KW-0229">DNA integration</keyword>
<dbReference type="PROSITE" id="PS51900">
    <property type="entry name" value="CB"/>
    <property type="match status" value="1"/>
</dbReference>
<evidence type="ECO:0000313" key="7">
    <source>
        <dbReference type="EMBL" id="SEB51635.1"/>
    </source>
</evidence>
<dbReference type="InterPro" id="IPR002104">
    <property type="entry name" value="Integrase_catalytic"/>
</dbReference>
<gene>
    <name evidence="7" type="ORF">SAMN05443244_0913</name>
</gene>
<dbReference type="GO" id="GO:0015074">
    <property type="term" value="P:DNA integration"/>
    <property type="evidence" value="ECO:0007669"/>
    <property type="project" value="UniProtKB-KW"/>
</dbReference>
<dbReference type="InterPro" id="IPR010998">
    <property type="entry name" value="Integrase_recombinase_N"/>
</dbReference>
<dbReference type="PROSITE" id="PS51898">
    <property type="entry name" value="TYR_RECOMBINASE"/>
    <property type="match status" value="1"/>
</dbReference>
<dbReference type="InterPro" id="IPR050090">
    <property type="entry name" value="Tyrosine_recombinase_XerCD"/>
</dbReference>
<dbReference type="Gene3D" id="1.10.443.10">
    <property type="entry name" value="Intergrase catalytic core"/>
    <property type="match status" value="1"/>
</dbReference>
<evidence type="ECO:0000256" key="2">
    <source>
        <dbReference type="ARBA" id="ARBA00023125"/>
    </source>
</evidence>
<keyword evidence="3" id="KW-0233">DNA recombination</keyword>
<dbReference type="PANTHER" id="PTHR30349">
    <property type="entry name" value="PHAGE INTEGRASE-RELATED"/>
    <property type="match status" value="1"/>
</dbReference>
<dbReference type="PANTHER" id="PTHR30349:SF90">
    <property type="entry name" value="TYROSINE RECOMBINASE XERD"/>
    <property type="match status" value="1"/>
</dbReference>
<dbReference type="EMBL" id="FNSD01000001">
    <property type="protein sequence ID" value="SEB51635.1"/>
    <property type="molecule type" value="Genomic_DNA"/>
</dbReference>
<dbReference type="Pfam" id="PF00589">
    <property type="entry name" value="Phage_integrase"/>
    <property type="match status" value="1"/>
</dbReference>